<evidence type="ECO:0000256" key="1">
    <source>
        <dbReference type="SAM" id="MobiDB-lite"/>
    </source>
</evidence>
<dbReference type="STRING" id="109895.A0A507EEF0"/>
<reference evidence="5 6" key="1">
    <citation type="journal article" date="2019" name="Sci. Rep.">
        <title>Comparative genomics of chytrid fungi reveal insights into the obligate biotrophic and pathogenic lifestyle of Synchytrium endobioticum.</title>
        <authorList>
            <person name="van de Vossenberg B.T.L.H."/>
            <person name="Warris S."/>
            <person name="Nguyen H.D.T."/>
            <person name="van Gent-Pelzer M.P.E."/>
            <person name="Joly D.L."/>
            <person name="van de Geest H.C."/>
            <person name="Bonants P.J.M."/>
            <person name="Smith D.S."/>
            <person name="Levesque C.A."/>
            <person name="van der Lee T.A.J."/>
        </authorList>
    </citation>
    <scope>NUCLEOTIDE SEQUENCE [LARGE SCALE GENOMIC DNA]</scope>
    <source>
        <strain evidence="5 6">CBS 809.83</strain>
    </source>
</reference>
<feature type="domain" description="TPPC8 second Ig-like" evidence="3">
    <location>
        <begin position="870"/>
        <end position="998"/>
    </location>
</feature>
<dbReference type="InterPro" id="IPR058541">
    <property type="entry name" value="Ig_TPPC8_1st"/>
</dbReference>
<dbReference type="GO" id="GO:1990072">
    <property type="term" value="C:TRAPPIII protein complex"/>
    <property type="evidence" value="ECO:0007669"/>
    <property type="project" value="TreeGrafter"/>
</dbReference>
<sequence>MAATGRDFIHDVLSPLVAVSASPEAEALVKLNNFNSAADLLKPFGAKIEQVQIYDSQGHPSTVERFPIRFRDIRQLDGFPPDIINKAVLSYLRQHGQERPSLPIIKSKEDVEEALAGADIPQLTPWYSDYRNSICKYIGMSEHETFNHPIAYLGVVSTSSPDPIAAAQQLINDIPNPPISDKICMDVNIPKYYLLLHDPHLAPQVDPEAMLAQLKNFSGHAFLVNINSVSHSDFTPTFPVPEPTVRDIWTAAQAETNAMLEQVELAARRTSMASVASGKDSIASPMTDEGFPIFKEKADLRIDLLGQLGPGSARSDGVIDQASTVFGAYMTETDIAGLESFAKQFAAQKLVKHMETSVQQWNEQVAANRRGFTGRINRLVGLKYFGGGTRSQGAAPVPVTDRFGVTVFPHNAPEMVMRRLADFAFMLRDYRLAFGTYDSVRKDFQGNDKFVKYHAGTQEMLGLTLIMTDGVGRGSLQTYLDAAVAGYQESNASLFSARAAMLHYEMLRQRAMFREAAPLLISMTGEDSDVRSAMFLEQAAISFLQVNPTMARKYAFHLILAGHRYSKCGQRSHAYRCYKSALEVYSDRDWALVEDHVHFTLGRQSFHLGEFEAAVRYFLKLLKASRQSQMQQSSYLREFLYLYKQYANKTTEENLKALPPVPIPYLNMSTVMVSLLEAHSGQPKQVAGHDEIWDTMETELFQEGFAKSGSRALSASLSSRGETSCAVGEPVFVTFEVENPMNIPIQINNVFLECSFGKDPPPKTDMKWSAETTSPGKVEFAQFDVENVSEIALDDKEKRKVQLRIFPKQEGEIHIVGVRFTLCGVVPSYFEFPPKSRGSRDGNALKLTVTSPMPVLDVIFHSFPGVMLSGQVCQVVLEINNKGNRGLRSLQLKTSHPSFFSVGENGALDATVYGKSDGTGPILQESFKSENLLFNLGTMAIQLPLQEGSTEADRVLASGRTTIIPLWIRGDKVGKQNFRFLFGYQSEDARDKVGYRTLRYNMTTAVQPSLRINAFTRPSGRVLDEFILGVEIENLFAEGELVLKQLSSISPTWAIHPIEPHDPDGMPCILQAQQTVFKYFRFKRATNLELDSSAIPELCTMRAIERLLLNETATKLDAPDLTLHVSNVALSTQALSCDTVPFRGLIANSRLQWRIQYLQSLYPGLTAKQLKDLFTFYFTDDVDLSMIWEIAGTSTSGHQYVMGINLGMQAPLQGLQAGLEPLATAAKAAAGKALFESTVREKRALITSLLKSRGRDVGPVRVILKSDLERRHDFGQDQPCIVPITVTMRNTSWSSVAEYSLRAIVYPSDSTVAAESKQQLAGGRSALPQAGDGGGGNTTINGGEGFYYLGSTFATGRLQPEQEAHVTFTACFPHPGVYNVNRWQMTVTIEPAATATPGKDGREKSAAMKKAEAGFDTVASPPPTYLSSPNLPHFITVLHQ</sequence>
<dbReference type="InterPro" id="IPR011990">
    <property type="entry name" value="TPR-like_helical_dom_sf"/>
</dbReference>
<accession>A0A507EEF0</accession>
<evidence type="ECO:0000259" key="2">
    <source>
        <dbReference type="Pfam" id="PF24542"/>
    </source>
</evidence>
<evidence type="ECO:0000259" key="3">
    <source>
        <dbReference type="Pfam" id="PF24544"/>
    </source>
</evidence>
<proteinExistence type="predicted"/>
<gene>
    <name evidence="5" type="ORF">PhCBS80983_g00277</name>
</gene>
<feature type="domain" description="TPPC8 first Ig-like" evidence="4">
    <location>
        <begin position="692"/>
        <end position="827"/>
    </location>
</feature>
<feature type="region of interest" description="Disordered" evidence="1">
    <location>
        <begin position="1317"/>
        <end position="1336"/>
    </location>
</feature>
<organism evidence="5 6">
    <name type="scientific">Powellomyces hirtus</name>
    <dbReference type="NCBI Taxonomy" id="109895"/>
    <lineage>
        <taxon>Eukaryota</taxon>
        <taxon>Fungi</taxon>
        <taxon>Fungi incertae sedis</taxon>
        <taxon>Chytridiomycota</taxon>
        <taxon>Chytridiomycota incertae sedis</taxon>
        <taxon>Chytridiomycetes</taxon>
        <taxon>Spizellomycetales</taxon>
        <taxon>Powellomycetaceae</taxon>
        <taxon>Powellomyces</taxon>
    </lineage>
</organism>
<dbReference type="SUPFAM" id="SSF48452">
    <property type="entry name" value="TPR-like"/>
    <property type="match status" value="1"/>
</dbReference>
<name>A0A507EEF0_9FUNG</name>
<dbReference type="Pfam" id="PF24542">
    <property type="entry name" value="Ig_TPPC8_C"/>
    <property type="match status" value="1"/>
</dbReference>
<feature type="domain" description="TPPC8 C-terminal Ig-like" evidence="2">
    <location>
        <begin position="1268"/>
        <end position="1388"/>
    </location>
</feature>
<comment type="caution">
    <text evidence="5">The sequence shown here is derived from an EMBL/GenBank/DDBJ whole genome shotgun (WGS) entry which is preliminary data.</text>
</comment>
<protein>
    <submittedName>
        <fullName evidence="5">Uncharacterized protein</fullName>
    </submittedName>
</protein>
<dbReference type="Gene3D" id="1.25.40.10">
    <property type="entry name" value="Tetratricopeptide repeat domain"/>
    <property type="match status" value="1"/>
</dbReference>
<dbReference type="PANTHER" id="PTHR12975">
    <property type="entry name" value="TRANSPORT PROTEIN TRAPP"/>
    <property type="match status" value="1"/>
</dbReference>
<dbReference type="EMBL" id="QEAQ01000002">
    <property type="protein sequence ID" value="TPX62533.1"/>
    <property type="molecule type" value="Genomic_DNA"/>
</dbReference>
<keyword evidence="6" id="KW-1185">Reference proteome</keyword>
<dbReference type="InterPro" id="IPR058538">
    <property type="entry name" value="Ig_TPPC8_2nd"/>
</dbReference>
<dbReference type="Pfam" id="PF24545">
    <property type="entry name" value="Ig_TPPC8_1st"/>
    <property type="match status" value="1"/>
</dbReference>
<evidence type="ECO:0000313" key="6">
    <source>
        <dbReference type="Proteomes" id="UP000318582"/>
    </source>
</evidence>
<dbReference type="Proteomes" id="UP000318582">
    <property type="component" value="Unassembled WGS sequence"/>
</dbReference>
<dbReference type="Pfam" id="PF12739">
    <property type="entry name" value="TRAPPC-Trs85"/>
    <property type="match status" value="1"/>
</dbReference>
<dbReference type="PANTHER" id="PTHR12975:SF6">
    <property type="entry name" value="TRAFFICKING PROTEIN PARTICLE COMPLEX SUBUNIT 8"/>
    <property type="match status" value="1"/>
</dbReference>
<evidence type="ECO:0000313" key="5">
    <source>
        <dbReference type="EMBL" id="TPX62533.1"/>
    </source>
</evidence>
<dbReference type="InterPro" id="IPR057651">
    <property type="entry name" value="Ig_TPPC8_C"/>
</dbReference>
<dbReference type="InterPro" id="IPR024420">
    <property type="entry name" value="TRAPP_III_complex_Trs85"/>
</dbReference>
<evidence type="ECO:0000259" key="4">
    <source>
        <dbReference type="Pfam" id="PF24545"/>
    </source>
</evidence>
<dbReference type="Pfam" id="PF24544">
    <property type="entry name" value="Ig_TPPC8_2nd"/>
    <property type="match status" value="1"/>
</dbReference>